<keyword evidence="3" id="KW-1185">Reference proteome</keyword>
<reference evidence="2 3" key="1">
    <citation type="submission" date="2023-08" db="EMBL/GenBank/DDBJ databases">
        <title>Black Yeasts Isolated from many extreme environments.</title>
        <authorList>
            <person name="Coleine C."/>
            <person name="Stajich J.E."/>
            <person name="Selbmann L."/>
        </authorList>
    </citation>
    <scope>NUCLEOTIDE SEQUENCE [LARGE SCALE GENOMIC DNA]</scope>
    <source>
        <strain evidence="2 3">CCFEE 5885</strain>
    </source>
</reference>
<feature type="domain" description="Acyl-CoA thioesterase-like C-terminal" evidence="1">
    <location>
        <begin position="13"/>
        <end position="120"/>
    </location>
</feature>
<dbReference type="Gene3D" id="3.10.129.10">
    <property type="entry name" value="Hotdog Thioesterase"/>
    <property type="match status" value="1"/>
</dbReference>
<comment type="caution">
    <text evidence="2">The sequence shown here is derived from an EMBL/GenBank/DDBJ whole genome shotgun (WGS) entry which is preliminary data.</text>
</comment>
<proteinExistence type="predicted"/>
<keyword evidence="2" id="KW-0378">Hydrolase</keyword>
<dbReference type="CDD" id="cd03444">
    <property type="entry name" value="Thioesterase_II_repeat1"/>
    <property type="match status" value="1"/>
</dbReference>
<dbReference type="Proteomes" id="UP001345013">
    <property type="component" value="Unassembled WGS sequence"/>
</dbReference>
<organism evidence="2 3">
    <name type="scientific">Lithohypha guttulata</name>
    <dbReference type="NCBI Taxonomy" id="1690604"/>
    <lineage>
        <taxon>Eukaryota</taxon>
        <taxon>Fungi</taxon>
        <taxon>Dikarya</taxon>
        <taxon>Ascomycota</taxon>
        <taxon>Pezizomycotina</taxon>
        <taxon>Eurotiomycetes</taxon>
        <taxon>Chaetothyriomycetidae</taxon>
        <taxon>Chaetothyriales</taxon>
        <taxon>Trichomeriaceae</taxon>
        <taxon>Lithohypha</taxon>
    </lineage>
</organism>
<evidence type="ECO:0000313" key="2">
    <source>
        <dbReference type="EMBL" id="KAK5075619.1"/>
    </source>
</evidence>
<dbReference type="Pfam" id="PF20789">
    <property type="entry name" value="4HBT_3C"/>
    <property type="match status" value="1"/>
</dbReference>
<dbReference type="SUPFAM" id="SSF54637">
    <property type="entry name" value="Thioesterase/thiol ester dehydrase-isomerase"/>
    <property type="match status" value="1"/>
</dbReference>
<evidence type="ECO:0000259" key="1">
    <source>
        <dbReference type="Pfam" id="PF20789"/>
    </source>
</evidence>
<dbReference type="PANTHER" id="PTHR11066">
    <property type="entry name" value="ACYL-COA THIOESTERASE"/>
    <property type="match status" value="1"/>
</dbReference>
<dbReference type="GO" id="GO:0016787">
    <property type="term" value="F:hydrolase activity"/>
    <property type="evidence" value="ECO:0007669"/>
    <property type="project" value="UniProtKB-KW"/>
</dbReference>
<gene>
    <name evidence="2" type="primary">TES1_2</name>
    <name evidence="2" type="ORF">LTR24_010037</name>
</gene>
<name>A0ABR0JV69_9EURO</name>
<accession>A0ABR0JV69</accession>
<sequence length="136" mass="15280">MSAAHIIPPIADPPGSRTHILGVINISDYHIMDVPLQLNEITFGMPAINDYSRTLTPNHYKIGTTLNHSIHFHVHDRFRADELTYIEAETSWAKDGRAMMSTKIFSKDDLLIATCVQEAFYVLKEGALDRKSGPML</sequence>
<dbReference type="PANTHER" id="PTHR11066:SF34">
    <property type="entry name" value="ACYL-COENZYME A THIOESTERASE 8"/>
    <property type="match status" value="1"/>
</dbReference>
<evidence type="ECO:0000313" key="3">
    <source>
        <dbReference type="Proteomes" id="UP001345013"/>
    </source>
</evidence>
<dbReference type="InterPro" id="IPR029069">
    <property type="entry name" value="HotDog_dom_sf"/>
</dbReference>
<protein>
    <submittedName>
        <fullName evidence="2">Acyl-CoA thioesterase</fullName>
        <ecNumber evidence="2">3.1.2.2</ecNumber>
    </submittedName>
</protein>
<dbReference type="InterPro" id="IPR049450">
    <property type="entry name" value="ACOT8-like_C"/>
</dbReference>
<dbReference type="InterPro" id="IPR003703">
    <property type="entry name" value="Acyl_CoA_thio"/>
</dbReference>
<dbReference type="EC" id="3.1.2.2" evidence="2"/>
<dbReference type="EMBL" id="JAVRRG010000265">
    <property type="protein sequence ID" value="KAK5075619.1"/>
    <property type="molecule type" value="Genomic_DNA"/>
</dbReference>